<accession>A0A2U3K2A8</accession>
<dbReference type="InterPro" id="IPR003795">
    <property type="entry name" value="DUF192"/>
</dbReference>
<gene>
    <name evidence="1" type="ORF">SBA1_120103</name>
</gene>
<proteinExistence type="predicted"/>
<dbReference type="AlphaFoldDB" id="A0A2U3K2A8"/>
<dbReference type="Gene3D" id="2.60.120.1140">
    <property type="entry name" value="Protein of unknown function DUF192"/>
    <property type="match status" value="1"/>
</dbReference>
<dbReference type="Proteomes" id="UP000238701">
    <property type="component" value="Unassembled WGS sequence"/>
</dbReference>
<sequence length="131" mass="14083">MAVLTPRGEAFNRTRQTHLATALAVADTHWTRLRGLLGITASDFRNGNGLWIVPCHGVHTLGMGFPIDVVYLDGTYTVVHIEPDLRPWRLAPVRLEAESVLELPCRAIVETGTAVGDRIDITVSSAAAGAG</sequence>
<name>A0A2U3K2A8_9BACT</name>
<protein>
    <recommendedName>
        <fullName evidence="3">DUF192 domain-containing protein</fullName>
    </recommendedName>
</protein>
<evidence type="ECO:0000313" key="2">
    <source>
        <dbReference type="Proteomes" id="UP000238701"/>
    </source>
</evidence>
<organism evidence="1 2">
    <name type="scientific">Candidatus Sulfotelmatobacter kueseliae</name>
    <dbReference type="NCBI Taxonomy" id="2042962"/>
    <lineage>
        <taxon>Bacteria</taxon>
        <taxon>Pseudomonadati</taxon>
        <taxon>Acidobacteriota</taxon>
        <taxon>Terriglobia</taxon>
        <taxon>Terriglobales</taxon>
        <taxon>Candidatus Korobacteraceae</taxon>
        <taxon>Candidatus Sulfotelmatobacter</taxon>
    </lineage>
</organism>
<dbReference type="Pfam" id="PF02643">
    <property type="entry name" value="DUF192"/>
    <property type="match status" value="1"/>
</dbReference>
<evidence type="ECO:0008006" key="3">
    <source>
        <dbReference type="Google" id="ProtNLM"/>
    </source>
</evidence>
<evidence type="ECO:0000313" key="1">
    <source>
        <dbReference type="EMBL" id="SPF33749.1"/>
    </source>
</evidence>
<reference evidence="2" key="1">
    <citation type="submission" date="2018-02" db="EMBL/GenBank/DDBJ databases">
        <authorList>
            <person name="Hausmann B."/>
        </authorList>
    </citation>
    <scope>NUCLEOTIDE SEQUENCE [LARGE SCALE GENOMIC DNA]</scope>
    <source>
        <strain evidence="2">Peat soil MAG SbA1</strain>
    </source>
</reference>
<dbReference type="EMBL" id="OMOD01000024">
    <property type="protein sequence ID" value="SPF33749.1"/>
    <property type="molecule type" value="Genomic_DNA"/>
</dbReference>
<dbReference type="InterPro" id="IPR038695">
    <property type="entry name" value="Saro_0823-like_sf"/>
</dbReference>
<dbReference type="OrthoDB" id="9813379at2"/>